<comment type="caution">
    <text evidence="5">The sequence shown here is derived from an EMBL/GenBank/DDBJ whole genome shotgun (WGS) entry which is preliminary data.</text>
</comment>
<dbReference type="InterPro" id="IPR004242">
    <property type="entry name" value="Transposase_21"/>
</dbReference>
<evidence type="ECO:0000256" key="3">
    <source>
        <dbReference type="ARBA" id="ARBA00022833"/>
    </source>
</evidence>
<evidence type="ECO:0000256" key="1">
    <source>
        <dbReference type="ARBA" id="ARBA00022723"/>
    </source>
</evidence>
<dbReference type="Pfam" id="PF02892">
    <property type="entry name" value="zf-BED"/>
    <property type="match status" value="1"/>
</dbReference>
<sequence length="390" mass="44123">MSDVEDWRHFDMMHPNFAEEPCNVRFGFAQTSLRRTGSTVYLIDVYLKSLIEELLQLWHVDVQTYENTTDQTFIMRAALTVNYLPAYGIAFGWSTADIMVCPLSMNDIWYSICNTFPDGYASNIARCVNMMELTMHGMKSHDSHVLMQSLIPIAFCEMLLEHVWSALMELMAPKLNNGLEHATPVGGDRKKCKCNYCGKVVHGGITRLKQHIAHVSGNVEACSRVPSEIRKMVQKLLDEGIKEKAVTLRRKEALINAVKEDRLRALWRIVKRVNFRGKTWNFTKLWVKSGVEMPSTGFDPHMFPSSKKTIKGMLSKEGMKEVGKAVSKFFIFIALPFNAADSGPYMQSMIDTIAEVGPGVKGPSGYQIGGIYLNEEVEELEKYISTLKVK</sequence>
<proteinExistence type="predicted"/>
<gene>
    <name evidence="5" type="ORF">Scaly_0994700</name>
</gene>
<reference evidence="5" key="1">
    <citation type="submission" date="2020-06" db="EMBL/GenBank/DDBJ databases">
        <authorList>
            <person name="Li T."/>
            <person name="Hu X."/>
            <person name="Zhang T."/>
            <person name="Song X."/>
            <person name="Zhang H."/>
            <person name="Dai N."/>
            <person name="Sheng W."/>
            <person name="Hou X."/>
            <person name="Wei L."/>
        </authorList>
    </citation>
    <scope>NUCLEOTIDE SEQUENCE</scope>
    <source>
        <strain evidence="5">KEN8</strain>
        <tissue evidence="5">Leaf</tissue>
    </source>
</reference>
<keyword evidence="2" id="KW-0863">Zinc-finger</keyword>
<dbReference type="EMBL" id="JACGWM010000005">
    <property type="protein sequence ID" value="KAL0373131.1"/>
    <property type="molecule type" value="Genomic_DNA"/>
</dbReference>
<dbReference type="PANTHER" id="PTHR46951">
    <property type="entry name" value="BED-TYPE DOMAIN-CONTAINING PROTEIN"/>
    <property type="match status" value="1"/>
</dbReference>
<reference evidence="5" key="2">
    <citation type="journal article" date="2024" name="Plant">
        <title>Genomic evolution and insights into agronomic trait innovations of Sesamum species.</title>
        <authorList>
            <person name="Miao H."/>
            <person name="Wang L."/>
            <person name="Qu L."/>
            <person name="Liu H."/>
            <person name="Sun Y."/>
            <person name="Le M."/>
            <person name="Wang Q."/>
            <person name="Wei S."/>
            <person name="Zheng Y."/>
            <person name="Lin W."/>
            <person name="Duan Y."/>
            <person name="Cao H."/>
            <person name="Xiong S."/>
            <person name="Wang X."/>
            <person name="Wei L."/>
            <person name="Li C."/>
            <person name="Ma Q."/>
            <person name="Ju M."/>
            <person name="Zhao R."/>
            <person name="Li G."/>
            <person name="Mu C."/>
            <person name="Tian Q."/>
            <person name="Mei H."/>
            <person name="Zhang T."/>
            <person name="Gao T."/>
            <person name="Zhang H."/>
        </authorList>
    </citation>
    <scope>NUCLEOTIDE SEQUENCE</scope>
    <source>
        <strain evidence="5">KEN8</strain>
    </source>
</reference>
<dbReference type="PANTHER" id="PTHR46951:SF2">
    <property type="entry name" value="BED-TYPE DOMAIN-CONTAINING PROTEIN"/>
    <property type="match status" value="1"/>
</dbReference>
<organism evidence="5">
    <name type="scientific">Sesamum calycinum</name>
    <dbReference type="NCBI Taxonomy" id="2727403"/>
    <lineage>
        <taxon>Eukaryota</taxon>
        <taxon>Viridiplantae</taxon>
        <taxon>Streptophyta</taxon>
        <taxon>Embryophyta</taxon>
        <taxon>Tracheophyta</taxon>
        <taxon>Spermatophyta</taxon>
        <taxon>Magnoliopsida</taxon>
        <taxon>eudicotyledons</taxon>
        <taxon>Gunneridae</taxon>
        <taxon>Pentapetalae</taxon>
        <taxon>asterids</taxon>
        <taxon>lamiids</taxon>
        <taxon>Lamiales</taxon>
        <taxon>Pedaliaceae</taxon>
        <taxon>Sesamum</taxon>
    </lineage>
</organism>
<dbReference type="GO" id="GO:0008270">
    <property type="term" value="F:zinc ion binding"/>
    <property type="evidence" value="ECO:0007669"/>
    <property type="project" value="UniProtKB-KW"/>
</dbReference>
<dbReference type="GO" id="GO:0003677">
    <property type="term" value="F:DNA binding"/>
    <property type="evidence" value="ECO:0007669"/>
    <property type="project" value="InterPro"/>
</dbReference>
<dbReference type="AlphaFoldDB" id="A0AAW2QZ83"/>
<dbReference type="Pfam" id="PF02992">
    <property type="entry name" value="Transposase_21"/>
    <property type="match status" value="1"/>
</dbReference>
<dbReference type="InterPro" id="IPR003656">
    <property type="entry name" value="Znf_BED"/>
</dbReference>
<protein>
    <recommendedName>
        <fullName evidence="4">BED-type domain-containing protein</fullName>
    </recommendedName>
</protein>
<keyword evidence="3" id="KW-0862">Zinc</keyword>
<name>A0AAW2QZ83_9LAMI</name>
<keyword evidence="1" id="KW-0479">Metal-binding</keyword>
<accession>A0AAW2QZ83</accession>
<evidence type="ECO:0000313" key="5">
    <source>
        <dbReference type="EMBL" id="KAL0373131.1"/>
    </source>
</evidence>
<evidence type="ECO:0000259" key="4">
    <source>
        <dbReference type="Pfam" id="PF02892"/>
    </source>
</evidence>
<evidence type="ECO:0000256" key="2">
    <source>
        <dbReference type="ARBA" id="ARBA00022771"/>
    </source>
</evidence>
<feature type="domain" description="BED-type" evidence="4">
    <location>
        <begin position="181"/>
        <end position="214"/>
    </location>
</feature>